<evidence type="ECO:0000256" key="2">
    <source>
        <dbReference type="ARBA" id="ARBA00022432"/>
    </source>
</evidence>
<dbReference type="Pfam" id="PF00300">
    <property type="entry name" value="His_Phos_1"/>
    <property type="match status" value="1"/>
</dbReference>
<feature type="site" description="Transition state stabilizer" evidence="5">
    <location>
        <position position="191"/>
    </location>
</feature>
<evidence type="ECO:0000313" key="8">
    <source>
        <dbReference type="Proteomes" id="UP000727654"/>
    </source>
</evidence>
<dbReference type="NCBIfam" id="NF010713">
    <property type="entry name" value="PRK14115.1"/>
    <property type="match status" value="1"/>
</dbReference>
<organism evidence="7 8">
    <name type="scientific">Cupriavidus laharis</name>
    <dbReference type="NCBI Taxonomy" id="151654"/>
    <lineage>
        <taxon>Bacteria</taxon>
        <taxon>Pseudomonadati</taxon>
        <taxon>Pseudomonadota</taxon>
        <taxon>Betaproteobacteria</taxon>
        <taxon>Burkholderiales</taxon>
        <taxon>Burkholderiaceae</taxon>
        <taxon>Cupriavidus</taxon>
    </lineage>
</organism>
<feature type="binding site" evidence="5">
    <location>
        <begin position="123"/>
        <end position="124"/>
    </location>
    <ligand>
        <name>substrate</name>
    </ligand>
</feature>
<dbReference type="InterPro" id="IPR005952">
    <property type="entry name" value="Phosphogly_mut1"/>
</dbReference>
<dbReference type="PIRSF" id="PIRSF000709">
    <property type="entry name" value="6PFK_2-Ptase"/>
    <property type="match status" value="1"/>
</dbReference>
<feature type="active site" description="Proton donor/acceptor" evidence="5">
    <location>
        <position position="96"/>
    </location>
</feature>
<dbReference type="HAMAP" id="MF_01039">
    <property type="entry name" value="PGAM_GpmA"/>
    <property type="match status" value="1"/>
</dbReference>
<dbReference type="EC" id="5.4.2.11" evidence="5 6"/>
<dbReference type="SMART" id="SM00855">
    <property type="entry name" value="PGAM"/>
    <property type="match status" value="1"/>
</dbReference>
<feature type="active site" description="Tele-phosphohistidine intermediate" evidence="5">
    <location>
        <position position="18"/>
    </location>
</feature>
<proteinExistence type="inferred from homology"/>
<evidence type="ECO:0000256" key="1">
    <source>
        <dbReference type="ARBA" id="ARBA00006717"/>
    </source>
</evidence>
<gene>
    <name evidence="7" type="primary">gpmA_1</name>
    <name evidence="5" type="synonym">gpmA</name>
    <name evidence="7" type="ORF">LMG23992_01007</name>
</gene>
<dbReference type="GO" id="GO:0004619">
    <property type="term" value="F:phosphoglycerate mutase activity"/>
    <property type="evidence" value="ECO:0007669"/>
    <property type="project" value="UniProtKB-EC"/>
</dbReference>
<comment type="pathway">
    <text evidence="5 6">Carbohydrate degradation; glycolysis; pyruvate from D-glyceraldehyde 3-phosphate: step 3/5.</text>
</comment>
<comment type="catalytic activity">
    <reaction evidence="5 6">
        <text>(2R)-2-phosphoglycerate = (2R)-3-phosphoglycerate</text>
        <dbReference type="Rhea" id="RHEA:15901"/>
        <dbReference type="ChEBI" id="CHEBI:58272"/>
        <dbReference type="ChEBI" id="CHEBI:58289"/>
        <dbReference type="EC" id="5.4.2.11"/>
    </reaction>
</comment>
<accession>A0ABN7Y704</accession>
<dbReference type="Gene3D" id="3.40.50.1240">
    <property type="entry name" value="Phosphoglycerate mutase-like"/>
    <property type="match status" value="1"/>
</dbReference>
<reference evidence="7 8" key="1">
    <citation type="submission" date="2021-08" db="EMBL/GenBank/DDBJ databases">
        <authorList>
            <person name="Peeters C."/>
        </authorList>
    </citation>
    <scope>NUCLEOTIDE SEQUENCE [LARGE SCALE GENOMIC DNA]</scope>
    <source>
        <strain evidence="7 8">LMG 23992</strain>
    </source>
</reference>
<dbReference type="InterPro" id="IPR001345">
    <property type="entry name" value="PG/BPGM_mutase_AS"/>
</dbReference>
<feature type="binding site" evidence="5">
    <location>
        <position position="69"/>
    </location>
    <ligand>
        <name>substrate</name>
    </ligand>
</feature>
<evidence type="ECO:0000256" key="3">
    <source>
        <dbReference type="ARBA" id="ARBA00023152"/>
    </source>
</evidence>
<dbReference type="CDD" id="cd07067">
    <property type="entry name" value="HP_PGM_like"/>
    <property type="match status" value="1"/>
</dbReference>
<keyword evidence="2 5" id="KW-0312">Gluconeogenesis</keyword>
<feature type="binding site" evidence="5">
    <location>
        <begin position="17"/>
        <end position="24"/>
    </location>
    <ligand>
        <name>substrate</name>
    </ligand>
</feature>
<comment type="function">
    <text evidence="5 6">Catalyzes the interconversion of 2-phosphoglycerate and 3-phosphoglycerate.</text>
</comment>
<dbReference type="EMBL" id="CAJZAI010000002">
    <property type="protein sequence ID" value="CAG9168067.1"/>
    <property type="molecule type" value="Genomic_DNA"/>
</dbReference>
<dbReference type="InterPro" id="IPR013078">
    <property type="entry name" value="His_Pase_superF_clade-1"/>
</dbReference>
<comment type="caution">
    <text evidence="5">Lacks conserved residue(s) required for the propagation of feature annotation.</text>
</comment>
<dbReference type="Proteomes" id="UP000727654">
    <property type="component" value="Unassembled WGS sequence"/>
</dbReference>
<evidence type="ECO:0000256" key="4">
    <source>
        <dbReference type="ARBA" id="ARBA00023235"/>
    </source>
</evidence>
<keyword evidence="8" id="KW-1185">Reference proteome</keyword>
<comment type="caution">
    <text evidence="7">The sequence shown here is derived from an EMBL/GenBank/DDBJ whole genome shotgun (WGS) entry which is preliminary data.</text>
</comment>
<dbReference type="SUPFAM" id="SSF53254">
    <property type="entry name" value="Phosphoglycerate mutase-like"/>
    <property type="match status" value="1"/>
</dbReference>
<keyword evidence="4 5" id="KW-0413">Isomerase</keyword>
<dbReference type="PROSITE" id="PS00175">
    <property type="entry name" value="PG_MUTASE"/>
    <property type="match status" value="1"/>
</dbReference>
<dbReference type="RefSeq" id="WP_224078684.1">
    <property type="nucleotide sequence ID" value="NZ_CAJZAI010000002.1"/>
</dbReference>
<dbReference type="PANTHER" id="PTHR11931">
    <property type="entry name" value="PHOSPHOGLYCERATE MUTASE"/>
    <property type="match status" value="1"/>
</dbReference>
<name>A0ABN7Y704_9BURK</name>
<evidence type="ECO:0000256" key="5">
    <source>
        <dbReference type="HAMAP-Rule" id="MF_01039"/>
    </source>
</evidence>
<feature type="binding site" evidence="5">
    <location>
        <begin position="192"/>
        <end position="193"/>
    </location>
    <ligand>
        <name>substrate</name>
    </ligand>
</feature>
<sequence>MSDSQTGSAPLHLVLIRHGESRWNHEGRFTGWTDVDLTPAGIAQMHRAGRALAEAGIQFDLAVTSLLKRAIRSQWLVLDALDAMWIPAIFDWRLNERHYGALTGLLRADAEQRFGPLAVEAWRRSFDVPPPALAVDDPRAPRHDPRYCHLPWQALPLAESLRDTAVRVEALWDAVLVPALRAGKRILVSGHGNSLRALIKRLDGISDAEIARLDVPNGIPLVYHLDERLEPAARYYLDLPHPTRSTIL</sequence>
<feature type="binding site" evidence="5">
    <location>
        <begin position="96"/>
        <end position="99"/>
    </location>
    <ligand>
        <name>substrate</name>
    </ligand>
</feature>
<dbReference type="InterPro" id="IPR029033">
    <property type="entry name" value="His_PPase_superfam"/>
</dbReference>
<evidence type="ECO:0000313" key="7">
    <source>
        <dbReference type="EMBL" id="CAG9168067.1"/>
    </source>
</evidence>
<keyword evidence="3 5" id="KW-0324">Glycolysis</keyword>
<dbReference type="NCBIfam" id="TIGR01258">
    <property type="entry name" value="pgm_1"/>
    <property type="match status" value="1"/>
</dbReference>
<comment type="subunit">
    <text evidence="5">Homodimer.</text>
</comment>
<feature type="binding site" evidence="5">
    <location>
        <begin position="30"/>
        <end position="31"/>
    </location>
    <ligand>
        <name>substrate</name>
    </ligand>
</feature>
<comment type="similarity">
    <text evidence="1 5">Belongs to the phosphoglycerate mutase family. BPG-dependent PGAM subfamily.</text>
</comment>
<evidence type="ECO:0000256" key="6">
    <source>
        <dbReference type="RuleBase" id="RU004512"/>
    </source>
</evidence>
<protein>
    <recommendedName>
        <fullName evidence="5 6">2,3-bisphosphoglycerate-dependent phosphoglycerate mutase</fullName>
        <shortName evidence="5">BPG-dependent PGAM</shortName>
        <shortName evidence="5">PGAM</shortName>
        <shortName evidence="5">Phosphoglyceromutase</shortName>
        <shortName evidence="5">dPGM</shortName>
        <ecNumber evidence="5 6">5.4.2.11</ecNumber>
    </recommendedName>
</protein>